<evidence type="ECO:0000313" key="1">
    <source>
        <dbReference type="EMBL" id="MQL86029.1"/>
    </source>
</evidence>
<accession>A0A843V2S9</accession>
<dbReference type="AlphaFoldDB" id="A0A843V2S9"/>
<dbReference type="Proteomes" id="UP000652761">
    <property type="component" value="Unassembled WGS sequence"/>
</dbReference>
<evidence type="ECO:0000313" key="2">
    <source>
        <dbReference type="Proteomes" id="UP000652761"/>
    </source>
</evidence>
<organism evidence="1 2">
    <name type="scientific">Colocasia esculenta</name>
    <name type="common">Wild taro</name>
    <name type="synonym">Arum esculentum</name>
    <dbReference type="NCBI Taxonomy" id="4460"/>
    <lineage>
        <taxon>Eukaryota</taxon>
        <taxon>Viridiplantae</taxon>
        <taxon>Streptophyta</taxon>
        <taxon>Embryophyta</taxon>
        <taxon>Tracheophyta</taxon>
        <taxon>Spermatophyta</taxon>
        <taxon>Magnoliopsida</taxon>
        <taxon>Liliopsida</taxon>
        <taxon>Araceae</taxon>
        <taxon>Aroideae</taxon>
        <taxon>Colocasieae</taxon>
        <taxon>Colocasia</taxon>
    </lineage>
</organism>
<dbReference type="EMBL" id="NMUH01000865">
    <property type="protein sequence ID" value="MQL86029.1"/>
    <property type="molecule type" value="Genomic_DNA"/>
</dbReference>
<proteinExistence type="predicted"/>
<protein>
    <submittedName>
        <fullName evidence="1">Uncharacterized protein</fullName>
    </submittedName>
</protein>
<gene>
    <name evidence="1" type="ORF">Taro_018555</name>
</gene>
<keyword evidence="2" id="KW-1185">Reference proteome</keyword>
<sequence length="146" mass="15498">MEGNGAQEGAGLAAKQSRELCSVEKRGYEAMFGNFGLETRVLACLLGCHVLNATVDPVAFFFPRCVMSFMVELQLNFVSMTARLKVFTGYSFLLVGRARLIVVQLCGCGSVVVPSGFSETLSGGGVSSVLVLQKHCSGLVLPAVEL</sequence>
<reference evidence="1" key="1">
    <citation type="submission" date="2017-07" db="EMBL/GenBank/DDBJ databases">
        <title>Taro Niue Genome Assembly and Annotation.</title>
        <authorList>
            <person name="Atibalentja N."/>
            <person name="Keating K."/>
            <person name="Fields C.J."/>
        </authorList>
    </citation>
    <scope>NUCLEOTIDE SEQUENCE</scope>
    <source>
        <strain evidence="1">Niue_2</strain>
        <tissue evidence="1">Leaf</tissue>
    </source>
</reference>
<name>A0A843V2S9_COLES</name>
<comment type="caution">
    <text evidence="1">The sequence shown here is derived from an EMBL/GenBank/DDBJ whole genome shotgun (WGS) entry which is preliminary data.</text>
</comment>